<accession>A0A0S4QIG6</accession>
<protein>
    <submittedName>
        <fullName evidence="1">Abi-like protein</fullName>
    </submittedName>
</protein>
<name>A0A0S4QIG6_9ACTN</name>
<reference evidence="2" key="1">
    <citation type="submission" date="2015-11" db="EMBL/GenBank/DDBJ databases">
        <authorList>
            <person name="Varghese N."/>
        </authorList>
    </citation>
    <scope>NUCLEOTIDE SEQUENCE [LARGE SCALE GENOMIC DNA]</scope>
    <source>
        <strain evidence="2">DSM 45899</strain>
    </source>
</reference>
<dbReference type="InterPro" id="IPR011664">
    <property type="entry name" value="Abi_system_AbiD/AbiF-like"/>
</dbReference>
<evidence type="ECO:0000313" key="2">
    <source>
        <dbReference type="Proteomes" id="UP000198802"/>
    </source>
</evidence>
<gene>
    <name evidence="1" type="ORF">Ga0074812_102416</name>
</gene>
<sequence>MSNDLTPSHALAVQLRRRLSAERLDPYERACNHDLEQAVALYEWNSSISAAFHEVLGLFEIVLRNALHDQLTRWHQRQRRPGQWYDDPAGVLEAHRRQDVADAYARLRRDGKVITPGRMIAELTFGFWRYLLTRRYETTLWTHAFRRAFPNLRPAQRTRIHNPVDSLVRLRNRVAHHEPIHNRPLATLHHDLLHVAGHLDGDVEEWIRSRSRVPALLLSRPTQLPAATRS</sequence>
<dbReference type="Proteomes" id="UP000198802">
    <property type="component" value="Unassembled WGS sequence"/>
</dbReference>
<dbReference type="Pfam" id="PF07751">
    <property type="entry name" value="Abi_2"/>
    <property type="match status" value="1"/>
</dbReference>
<evidence type="ECO:0000313" key="1">
    <source>
        <dbReference type="EMBL" id="CUU54406.1"/>
    </source>
</evidence>
<proteinExistence type="predicted"/>
<dbReference type="EMBL" id="FAOZ01000002">
    <property type="protein sequence ID" value="CUU54406.1"/>
    <property type="molecule type" value="Genomic_DNA"/>
</dbReference>
<dbReference type="AlphaFoldDB" id="A0A0S4QIG6"/>
<dbReference type="RefSeq" id="WP_091271786.1">
    <property type="nucleotide sequence ID" value="NZ_FAOZ01000002.1"/>
</dbReference>
<keyword evidence="2" id="KW-1185">Reference proteome</keyword>
<organism evidence="1 2">
    <name type="scientific">Parafrankia irregularis</name>
    <dbReference type="NCBI Taxonomy" id="795642"/>
    <lineage>
        <taxon>Bacteria</taxon>
        <taxon>Bacillati</taxon>
        <taxon>Actinomycetota</taxon>
        <taxon>Actinomycetes</taxon>
        <taxon>Frankiales</taxon>
        <taxon>Frankiaceae</taxon>
        <taxon>Parafrankia</taxon>
    </lineage>
</organism>